<name>A0ABX1NEL9_9RHOO</name>
<accession>A0ABX1NEL9</accession>
<keyword evidence="3" id="KW-1185">Reference proteome</keyword>
<proteinExistence type="predicted"/>
<comment type="caution">
    <text evidence="2">The sequence shown here is derived from an EMBL/GenBank/DDBJ whole genome shotgun (WGS) entry which is preliminary data.</text>
</comment>
<evidence type="ECO:0000256" key="1">
    <source>
        <dbReference type="SAM" id="SignalP"/>
    </source>
</evidence>
<reference evidence="2 3" key="1">
    <citation type="submission" date="2019-12" db="EMBL/GenBank/DDBJ databases">
        <title>Comparative genomics gives insights into the taxonomy of the Azoarcus-Aromatoleum group and reveals separate origins of nif in the plant-associated Azoarcus and non-plant-associated Aromatoleum sub-groups.</title>
        <authorList>
            <person name="Lafos M."/>
            <person name="Maluk M."/>
            <person name="Batista M."/>
            <person name="Junghare M."/>
            <person name="Carmona M."/>
            <person name="Faoro H."/>
            <person name="Cruz L.M."/>
            <person name="Battistoni F."/>
            <person name="De Souza E."/>
            <person name="Pedrosa F."/>
            <person name="Chen W.-M."/>
            <person name="Poole P.S."/>
            <person name="Dixon R.A."/>
            <person name="James E.K."/>
        </authorList>
    </citation>
    <scope>NUCLEOTIDE SEQUENCE [LARGE SCALE GENOMIC DNA]</scope>
    <source>
        <strain evidence="2 3">T</strain>
    </source>
</reference>
<keyword evidence="1" id="KW-0732">Signal</keyword>
<dbReference type="EMBL" id="WTVS01000017">
    <property type="protein sequence ID" value="NMF97704.1"/>
    <property type="molecule type" value="Genomic_DNA"/>
</dbReference>
<protein>
    <submittedName>
        <fullName evidence="2">Transporter</fullName>
    </submittedName>
</protein>
<gene>
    <name evidence="2" type="ORF">GPA27_09920</name>
</gene>
<dbReference type="RefSeq" id="WP_169140023.1">
    <property type="nucleotide sequence ID" value="NZ_WTVS01000017.1"/>
</dbReference>
<feature type="signal peptide" evidence="1">
    <location>
        <begin position="1"/>
        <end position="35"/>
    </location>
</feature>
<feature type="chain" id="PRO_5045264218" evidence="1">
    <location>
        <begin position="36"/>
        <end position="296"/>
    </location>
</feature>
<sequence length="296" mass="32723">MHKKQSGRRRAVVPPRPWRVALVAAALGAVAPVQAQVTLDVIGPHEYDLPVDFKPFNVFVQYATFQDGDRQWDGDGDRRRAARTRTIVGLSKYVRFWTPESNPKIGLAYEIIVPEVGVRNSDTRSSASGIGDPITGFAAWYKPSANSTLGFQTFMQVPVGDQDIGGGDVWKNLSSVFWDVQFGKLTYTADAGFVFFGESTAADATPGTLFHTNHRLGYQIDDAIEPFIALDYERQQGWKNRAAGVKLPESHETTAGIGVMFKYYGNQSITVRYSRGIDGESHGATDSLNLKYAYAW</sequence>
<evidence type="ECO:0000313" key="3">
    <source>
        <dbReference type="Proteomes" id="UP000634522"/>
    </source>
</evidence>
<dbReference type="InterPro" id="IPR025737">
    <property type="entry name" value="FApF"/>
</dbReference>
<dbReference type="Proteomes" id="UP000634522">
    <property type="component" value="Unassembled WGS sequence"/>
</dbReference>
<organism evidence="2 3">
    <name type="scientific">Aromatoleum toluolicum</name>
    <dbReference type="NCBI Taxonomy" id="90060"/>
    <lineage>
        <taxon>Bacteria</taxon>
        <taxon>Pseudomonadati</taxon>
        <taxon>Pseudomonadota</taxon>
        <taxon>Betaproteobacteria</taxon>
        <taxon>Rhodocyclales</taxon>
        <taxon>Rhodocyclaceae</taxon>
        <taxon>Aromatoleum</taxon>
    </lineage>
</organism>
<dbReference type="Pfam" id="PF13557">
    <property type="entry name" value="Phenol_MetA_deg"/>
    <property type="match status" value="1"/>
</dbReference>
<evidence type="ECO:0000313" key="2">
    <source>
        <dbReference type="EMBL" id="NMF97704.1"/>
    </source>
</evidence>